<name>A0A6C0BAQ3_9ZZZZ</name>
<dbReference type="EMBL" id="MN739105">
    <property type="protein sequence ID" value="QHS89110.1"/>
    <property type="molecule type" value="Genomic_DNA"/>
</dbReference>
<protein>
    <submittedName>
        <fullName evidence="1">Uncharacterized protein</fullName>
    </submittedName>
</protein>
<proteinExistence type="predicted"/>
<dbReference type="AlphaFoldDB" id="A0A6C0BAQ3"/>
<organism evidence="1">
    <name type="scientific">viral metagenome</name>
    <dbReference type="NCBI Taxonomy" id="1070528"/>
    <lineage>
        <taxon>unclassified sequences</taxon>
        <taxon>metagenomes</taxon>
        <taxon>organismal metagenomes</taxon>
    </lineage>
</organism>
<reference evidence="1" key="1">
    <citation type="journal article" date="2020" name="Nature">
        <title>Giant virus diversity and host interactions through global metagenomics.</title>
        <authorList>
            <person name="Schulz F."/>
            <person name="Roux S."/>
            <person name="Paez-Espino D."/>
            <person name="Jungbluth S."/>
            <person name="Walsh D.A."/>
            <person name="Denef V.J."/>
            <person name="McMahon K.D."/>
            <person name="Konstantinidis K.T."/>
            <person name="Eloe-Fadrosh E.A."/>
            <person name="Kyrpides N.C."/>
            <person name="Woyke T."/>
        </authorList>
    </citation>
    <scope>NUCLEOTIDE SEQUENCE</scope>
    <source>
        <strain evidence="1">GVMAG-M-3300010158-59</strain>
    </source>
</reference>
<accession>A0A6C0BAQ3</accession>
<sequence length="118" mass="13281">MSNTLANSLPREFYPPTETALLAVGRSVPVIEYTFQGFNRQKRRDEVLIMLLDNFGIQTKAAIVGDENSYLIYKRAFDQGAFMSCNYYFIPIDKIGYKVDVKITTGESATITHIATDA</sequence>
<evidence type="ECO:0000313" key="1">
    <source>
        <dbReference type="EMBL" id="QHS89110.1"/>
    </source>
</evidence>